<keyword evidence="1" id="KW-1133">Transmembrane helix</keyword>
<comment type="caution">
    <text evidence="2">The sequence shown here is derived from an EMBL/GenBank/DDBJ whole genome shotgun (WGS) entry which is preliminary data.</text>
</comment>
<keyword evidence="1" id="KW-0812">Transmembrane</keyword>
<feature type="non-terminal residue" evidence="2">
    <location>
        <position position="1"/>
    </location>
</feature>
<sequence length="276" mass="30801">DNGKKNTIINISRIISKGKHLKECWICHQHLQLATGSCISPEPARSNEAECERWGGNIPFTWSTQFKPPVGFQANSDLAYGARLSEGVSRIIHKHLVKHVVKLYMFNYQRSGLLSPNCLSTDKSYVLQGLSALNNSETDVRSVPLKGLFSSTDTQTIICYRIMVRPCSISNQAMTYRCIDNVHFIEVCTLGTLRIRAIFICNSTTQAHHQTRRALGMILAGAGLAALWGGFTYHEATLRNLTRQLGPLVAIAVFLLFGPCLFNLLVKFVSSRLQQF</sequence>
<keyword evidence="3" id="KW-1185">Reference proteome</keyword>
<evidence type="ECO:0000313" key="3">
    <source>
        <dbReference type="Proteomes" id="UP000437017"/>
    </source>
</evidence>
<dbReference type="Proteomes" id="UP000437017">
    <property type="component" value="Unassembled WGS sequence"/>
</dbReference>
<protein>
    <submittedName>
        <fullName evidence="2">Uncharacterized protein</fullName>
    </submittedName>
</protein>
<organism evidence="2 3">
    <name type="scientific">Balaenoptera physalus</name>
    <name type="common">Fin whale</name>
    <name type="synonym">Balaena physalus</name>
    <dbReference type="NCBI Taxonomy" id="9770"/>
    <lineage>
        <taxon>Eukaryota</taxon>
        <taxon>Metazoa</taxon>
        <taxon>Chordata</taxon>
        <taxon>Craniata</taxon>
        <taxon>Vertebrata</taxon>
        <taxon>Euteleostomi</taxon>
        <taxon>Mammalia</taxon>
        <taxon>Eutheria</taxon>
        <taxon>Laurasiatheria</taxon>
        <taxon>Artiodactyla</taxon>
        <taxon>Whippomorpha</taxon>
        <taxon>Cetacea</taxon>
        <taxon>Mysticeti</taxon>
        <taxon>Balaenopteridae</taxon>
        <taxon>Balaenoptera</taxon>
    </lineage>
</organism>
<feature type="transmembrane region" description="Helical" evidence="1">
    <location>
        <begin position="245"/>
        <end position="266"/>
    </location>
</feature>
<proteinExistence type="predicted"/>
<gene>
    <name evidence="2" type="ORF">E2I00_020190</name>
</gene>
<dbReference type="AlphaFoldDB" id="A0A643C603"/>
<evidence type="ECO:0000313" key="2">
    <source>
        <dbReference type="EMBL" id="KAB0395676.1"/>
    </source>
</evidence>
<reference evidence="2 3" key="1">
    <citation type="journal article" date="2019" name="PLoS ONE">
        <title>Genomic analyses reveal an absence of contemporary introgressive admixture between fin whales and blue whales, despite known hybrids.</title>
        <authorList>
            <person name="Westbury M.V."/>
            <person name="Petersen B."/>
            <person name="Lorenzen E.D."/>
        </authorList>
    </citation>
    <scope>NUCLEOTIDE SEQUENCE [LARGE SCALE GENOMIC DNA]</scope>
    <source>
        <strain evidence="2">FinWhale-01</strain>
    </source>
</reference>
<name>A0A643C603_BALPH</name>
<dbReference type="EMBL" id="SGJD01002414">
    <property type="protein sequence ID" value="KAB0395676.1"/>
    <property type="molecule type" value="Genomic_DNA"/>
</dbReference>
<feature type="non-terminal residue" evidence="2">
    <location>
        <position position="276"/>
    </location>
</feature>
<keyword evidence="1" id="KW-0472">Membrane</keyword>
<accession>A0A643C603</accession>
<feature type="transmembrane region" description="Helical" evidence="1">
    <location>
        <begin position="214"/>
        <end position="233"/>
    </location>
</feature>
<evidence type="ECO:0000256" key="1">
    <source>
        <dbReference type="SAM" id="Phobius"/>
    </source>
</evidence>